<reference evidence="1 2" key="1">
    <citation type="submission" date="2023-01" db="EMBL/GenBank/DDBJ databases">
        <authorList>
            <person name="Kreplak J."/>
        </authorList>
    </citation>
    <scope>NUCLEOTIDE SEQUENCE [LARGE SCALE GENOMIC DNA]</scope>
</reference>
<sequence>MLAYELLKGYSRKGGIPRCMMQINLQKADMVDWFAMEKVLQEIGIPSMFIQRVMTVVNSVTYMFNINGEISGTMQPKCGIRQGVQSPPLICHNDGVFEQTSC</sequence>
<proteinExistence type="predicted"/>
<organism evidence="1 2">
    <name type="scientific">Vicia faba</name>
    <name type="common">Broad bean</name>
    <name type="synonym">Faba vulgaris</name>
    <dbReference type="NCBI Taxonomy" id="3906"/>
    <lineage>
        <taxon>Eukaryota</taxon>
        <taxon>Viridiplantae</taxon>
        <taxon>Streptophyta</taxon>
        <taxon>Embryophyta</taxon>
        <taxon>Tracheophyta</taxon>
        <taxon>Spermatophyta</taxon>
        <taxon>Magnoliopsida</taxon>
        <taxon>eudicotyledons</taxon>
        <taxon>Gunneridae</taxon>
        <taxon>Pentapetalae</taxon>
        <taxon>rosids</taxon>
        <taxon>fabids</taxon>
        <taxon>Fabales</taxon>
        <taxon>Fabaceae</taxon>
        <taxon>Papilionoideae</taxon>
        <taxon>50 kb inversion clade</taxon>
        <taxon>NPAAA clade</taxon>
        <taxon>Hologalegina</taxon>
        <taxon>IRL clade</taxon>
        <taxon>Fabeae</taxon>
        <taxon>Vicia</taxon>
    </lineage>
</organism>
<name>A0AAV0ZVI3_VICFA</name>
<keyword evidence="2" id="KW-1185">Reference proteome</keyword>
<protein>
    <submittedName>
        <fullName evidence="1">Uncharacterized protein</fullName>
    </submittedName>
</protein>
<dbReference type="EMBL" id="OX451737">
    <property type="protein sequence ID" value="CAI8601218.1"/>
    <property type="molecule type" value="Genomic_DNA"/>
</dbReference>
<evidence type="ECO:0000313" key="2">
    <source>
        <dbReference type="Proteomes" id="UP001157006"/>
    </source>
</evidence>
<dbReference type="Proteomes" id="UP001157006">
    <property type="component" value="Chromosome 2"/>
</dbReference>
<gene>
    <name evidence="1" type="ORF">VFH_II261880</name>
</gene>
<accession>A0AAV0ZVI3</accession>
<evidence type="ECO:0000313" key="1">
    <source>
        <dbReference type="EMBL" id="CAI8601218.1"/>
    </source>
</evidence>
<dbReference type="AlphaFoldDB" id="A0AAV0ZVI3"/>